<keyword evidence="2" id="KW-1185">Reference proteome</keyword>
<name>A0A1X1YAL9_9MYCO</name>
<proteinExistence type="predicted"/>
<reference evidence="1 2" key="1">
    <citation type="submission" date="2016-01" db="EMBL/GenBank/DDBJ databases">
        <title>The new phylogeny of the genus Mycobacterium.</title>
        <authorList>
            <person name="Tarcisio F."/>
            <person name="Conor M."/>
            <person name="Antonella G."/>
            <person name="Elisabetta G."/>
            <person name="Giulia F.S."/>
            <person name="Sara T."/>
            <person name="Anna F."/>
            <person name="Clotilde B."/>
            <person name="Roberto B."/>
            <person name="Veronica D.S."/>
            <person name="Fabio R."/>
            <person name="Monica P."/>
            <person name="Olivier J."/>
            <person name="Enrico T."/>
            <person name="Nicola S."/>
        </authorList>
    </citation>
    <scope>NUCLEOTIDE SEQUENCE [LARGE SCALE GENOMIC DNA]</scope>
    <source>
        <strain evidence="1 2">DSM 45394</strain>
    </source>
</reference>
<evidence type="ECO:0000313" key="1">
    <source>
        <dbReference type="EMBL" id="ORW08071.1"/>
    </source>
</evidence>
<organism evidence="1 2">
    <name type="scientific">Mycolicibacter longobardus</name>
    <dbReference type="NCBI Taxonomy" id="1108812"/>
    <lineage>
        <taxon>Bacteria</taxon>
        <taxon>Bacillati</taxon>
        <taxon>Actinomycetota</taxon>
        <taxon>Actinomycetes</taxon>
        <taxon>Mycobacteriales</taxon>
        <taxon>Mycobacteriaceae</taxon>
        <taxon>Mycolicibacter</taxon>
    </lineage>
</organism>
<dbReference type="EMBL" id="LQPG01000039">
    <property type="protein sequence ID" value="ORW08071.1"/>
    <property type="molecule type" value="Genomic_DNA"/>
</dbReference>
<dbReference type="RefSeq" id="WP_085266353.1">
    <property type="nucleotide sequence ID" value="NZ_LQPG01000039.1"/>
</dbReference>
<evidence type="ECO:0000313" key="2">
    <source>
        <dbReference type="Proteomes" id="UP000193866"/>
    </source>
</evidence>
<gene>
    <name evidence="1" type="ORF">AWC16_20265</name>
</gene>
<protein>
    <submittedName>
        <fullName evidence="1">Uncharacterized protein</fullName>
    </submittedName>
</protein>
<dbReference type="Proteomes" id="UP000193866">
    <property type="component" value="Unassembled WGS sequence"/>
</dbReference>
<accession>A0A1X1YAL9</accession>
<dbReference type="OrthoDB" id="9838892at2"/>
<sequence>MSSIQQLDPQQIDAMRREINHGLMVTFINAELLERASLDVGRSVVFYDADHGFLYAVAELPDTGMLQRLYDNTSIRFWSYGC</sequence>
<dbReference type="AlphaFoldDB" id="A0A1X1YAL9"/>
<comment type="caution">
    <text evidence="1">The sequence shown here is derived from an EMBL/GenBank/DDBJ whole genome shotgun (WGS) entry which is preliminary data.</text>
</comment>